<dbReference type="PANTHER" id="PTHR43177">
    <property type="entry name" value="PROTEIN NRFC"/>
    <property type="match status" value="1"/>
</dbReference>
<evidence type="ECO:0000256" key="2">
    <source>
        <dbReference type="ARBA" id="ARBA00022723"/>
    </source>
</evidence>
<keyword evidence="5" id="KW-0812">Transmembrane</keyword>
<reference evidence="8" key="1">
    <citation type="book" date="2010" name="EXTREMOPHILES" publisher="0:0-0">
        <title>Complete genome sequences of ten hyperthermophilic archaea reveal their metabolic capabilities and possible ecological roles.</title>
        <editorList>
            <person name="?"/>
        </editorList>
        <authorList>
            <person name="Ravin N.V."/>
            <person name="Mardanov A.V."/>
            <person name="Bonch-Osmolovskaya E.A."/>
            <person name="Skryabin K.G."/>
        </authorList>
    </citation>
    <scope>NUCLEOTIDE SEQUENCE [LARGE SCALE GENOMIC DNA]</scope>
    <source>
        <strain evidence="8">1505</strain>
    </source>
</reference>
<dbReference type="Gene3D" id="3.30.70.20">
    <property type="match status" value="2"/>
</dbReference>
<evidence type="ECO:0000313" key="7">
    <source>
        <dbReference type="EMBL" id="AJB42274.1"/>
    </source>
</evidence>
<evidence type="ECO:0000256" key="5">
    <source>
        <dbReference type="SAM" id="Phobius"/>
    </source>
</evidence>
<sequence>MTEKPSTEKPTEKPVTRRDFLKGLAVGTVAGLAIGGGATATLLPPKTVQTIVEKPTTVQVPVAQVQPSGVKRPTLFITEYFTDYPKPFMIWRRHELCAGDMLCEVACSMAHEGKIWPEASRIRIYHFSDQMEVIHMCAMCREWQDPTGAKSPPPCVAACPQGILKVSDKTGAIIVTDISKCLGSKCGKCFEACPAKYPYFHPATDKVMICDLCETRVDDPTKNGIPACVEACPNDALHVMDFVPYAGKTFSRTPEEFAALIAKKFYNWKIKPEEVE</sequence>
<feature type="domain" description="4Fe-4S ferredoxin-type" evidence="6">
    <location>
        <begin position="171"/>
        <end position="203"/>
    </location>
</feature>
<dbReference type="GO" id="GO:0051539">
    <property type="term" value="F:4 iron, 4 sulfur cluster binding"/>
    <property type="evidence" value="ECO:0007669"/>
    <property type="project" value="UniProtKB-KW"/>
</dbReference>
<organism evidence="7 8">
    <name type="scientific">Thermofilum adornatum 1505</name>
    <dbReference type="NCBI Taxonomy" id="697581"/>
    <lineage>
        <taxon>Archaea</taxon>
        <taxon>Thermoproteota</taxon>
        <taxon>Thermoprotei</taxon>
        <taxon>Thermofilales</taxon>
        <taxon>Thermofilaceae</taxon>
        <taxon>Thermofilum</taxon>
    </lineage>
</organism>
<dbReference type="KEGG" id="tcb:TCARB_1226"/>
<keyword evidence="3" id="KW-0408">Iron</keyword>
<gene>
    <name evidence="7" type="ORF">TCARB_1226</name>
</gene>
<dbReference type="EMBL" id="CP007493">
    <property type="protein sequence ID" value="AJB42274.1"/>
    <property type="molecule type" value="Genomic_DNA"/>
</dbReference>
<proteinExistence type="predicted"/>
<dbReference type="InterPro" id="IPR050954">
    <property type="entry name" value="ET_IronSulfur_Cluster-Binding"/>
</dbReference>
<dbReference type="GeneID" id="25406634"/>
<dbReference type="RefSeq" id="WP_052886999.1">
    <property type="nucleotide sequence ID" value="NZ_CP007493.1"/>
</dbReference>
<evidence type="ECO:0000256" key="1">
    <source>
        <dbReference type="ARBA" id="ARBA00022485"/>
    </source>
</evidence>
<evidence type="ECO:0000313" key="8">
    <source>
        <dbReference type="Proteomes" id="UP000266720"/>
    </source>
</evidence>
<dbReference type="InterPro" id="IPR006311">
    <property type="entry name" value="TAT_signal"/>
</dbReference>
<dbReference type="CDD" id="cd10550">
    <property type="entry name" value="DMSOR_beta_like"/>
    <property type="match status" value="1"/>
</dbReference>
<keyword evidence="5" id="KW-0472">Membrane</keyword>
<protein>
    <submittedName>
        <fullName evidence="7">4Fe-4S ferredoxin, iron-sulfur binding domain protein</fullName>
    </submittedName>
</protein>
<dbReference type="PANTHER" id="PTHR43177:SF3">
    <property type="entry name" value="PROTEIN NRFC HOMOLOG"/>
    <property type="match status" value="1"/>
</dbReference>
<dbReference type="Proteomes" id="UP000266720">
    <property type="component" value="Chromosome"/>
</dbReference>
<dbReference type="NCBIfam" id="TIGR01409">
    <property type="entry name" value="TAT_signal_seq"/>
    <property type="match status" value="1"/>
</dbReference>
<dbReference type="PROSITE" id="PS51318">
    <property type="entry name" value="TAT"/>
    <property type="match status" value="1"/>
</dbReference>
<dbReference type="AlphaFoldDB" id="A0A3G1A9F6"/>
<keyword evidence="4" id="KW-0411">Iron-sulfur</keyword>
<feature type="transmembrane region" description="Helical" evidence="5">
    <location>
        <begin position="20"/>
        <end position="43"/>
    </location>
</feature>
<accession>A0A3G1A9F6</accession>
<keyword evidence="1" id="KW-0004">4Fe-4S</keyword>
<dbReference type="GO" id="GO:0046872">
    <property type="term" value="F:metal ion binding"/>
    <property type="evidence" value="ECO:0007669"/>
    <property type="project" value="UniProtKB-KW"/>
</dbReference>
<dbReference type="InterPro" id="IPR019546">
    <property type="entry name" value="TAT_signal_bac_arc"/>
</dbReference>
<dbReference type="STRING" id="697581.TCARB_1226"/>
<evidence type="ECO:0000256" key="3">
    <source>
        <dbReference type="ARBA" id="ARBA00023004"/>
    </source>
</evidence>
<dbReference type="SUPFAM" id="SSF54862">
    <property type="entry name" value="4Fe-4S ferredoxins"/>
    <property type="match status" value="1"/>
</dbReference>
<dbReference type="Pfam" id="PF13247">
    <property type="entry name" value="Fer4_11"/>
    <property type="match status" value="1"/>
</dbReference>
<keyword evidence="2" id="KW-0479">Metal-binding</keyword>
<keyword evidence="5" id="KW-1133">Transmembrane helix</keyword>
<evidence type="ECO:0000256" key="4">
    <source>
        <dbReference type="ARBA" id="ARBA00023014"/>
    </source>
</evidence>
<dbReference type="InterPro" id="IPR017896">
    <property type="entry name" value="4Fe4S_Fe-S-bd"/>
</dbReference>
<dbReference type="PROSITE" id="PS51379">
    <property type="entry name" value="4FE4S_FER_2"/>
    <property type="match status" value="1"/>
</dbReference>
<name>A0A3G1A9F6_9CREN</name>
<evidence type="ECO:0000259" key="6">
    <source>
        <dbReference type="PROSITE" id="PS51379"/>
    </source>
</evidence>